<evidence type="ECO:0000256" key="2">
    <source>
        <dbReference type="ARBA" id="ARBA00022448"/>
    </source>
</evidence>
<evidence type="ECO:0000256" key="5">
    <source>
        <dbReference type="ARBA" id="ARBA00022989"/>
    </source>
</evidence>
<dbReference type="GO" id="GO:0005886">
    <property type="term" value="C:plasma membrane"/>
    <property type="evidence" value="ECO:0007669"/>
    <property type="project" value="UniProtKB-SubCell"/>
</dbReference>
<dbReference type="InterPro" id="IPR035906">
    <property type="entry name" value="MetI-like_sf"/>
</dbReference>
<keyword evidence="2 7" id="KW-0813">Transport</keyword>
<dbReference type="SUPFAM" id="SSF161098">
    <property type="entry name" value="MetI-like"/>
    <property type="match status" value="1"/>
</dbReference>
<dbReference type="PROSITE" id="PS50928">
    <property type="entry name" value="ABC_TM1"/>
    <property type="match status" value="1"/>
</dbReference>
<dbReference type="Gene3D" id="1.10.3720.10">
    <property type="entry name" value="MetI-like"/>
    <property type="match status" value="1"/>
</dbReference>
<dbReference type="OrthoDB" id="61122at2"/>
<sequence>MIGKIGKFILNFIVAILLILSVLPFILMVLAAFQHTQTLDFKIRWDALTFDNFATLFQYHGFGSAMLLSASVVVIACVMNIIVCSLAAYGFTFKRFPGSEAMFWIYMATMMVPRQVTVIAMFVLFNKLGILGTTISLALPAIDAFGVFLVRQFMQGIPESLLEAAKIDGATDWMIFRKIILPLVKPVLTALTVFTFLATWNDFLWPLVSLGSDESQTVTLAISKLQGAFLTEYGLVMAGTTIAFSVPFIAYVLLQRQFVEGVAASGIKG</sequence>
<keyword evidence="4 7" id="KW-0812">Transmembrane</keyword>
<keyword evidence="10" id="KW-1185">Reference proteome</keyword>
<dbReference type="PANTHER" id="PTHR43744">
    <property type="entry name" value="ABC TRANSPORTER PERMEASE PROTEIN MG189-RELATED-RELATED"/>
    <property type="match status" value="1"/>
</dbReference>
<evidence type="ECO:0000259" key="8">
    <source>
        <dbReference type="PROSITE" id="PS50928"/>
    </source>
</evidence>
<dbReference type="InterPro" id="IPR000515">
    <property type="entry name" value="MetI-like"/>
</dbReference>
<evidence type="ECO:0000256" key="3">
    <source>
        <dbReference type="ARBA" id="ARBA00022475"/>
    </source>
</evidence>
<evidence type="ECO:0000256" key="4">
    <source>
        <dbReference type="ARBA" id="ARBA00022692"/>
    </source>
</evidence>
<feature type="transmembrane region" description="Helical" evidence="7">
    <location>
        <begin position="12"/>
        <end position="33"/>
    </location>
</feature>
<accession>A0A1D9MJP7</accession>
<protein>
    <submittedName>
        <fullName evidence="9">Sugar ABC transporter permease</fullName>
    </submittedName>
</protein>
<comment type="similarity">
    <text evidence="7">Belongs to the binding-protein-dependent transport system permease family.</text>
</comment>
<organism evidence="9 10">
    <name type="scientific">Boudabousia tangfeifanii</name>
    <dbReference type="NCBI Taxonomy" id="1912795"/>
    <lineage>
        <taxon>Bacteria</taxon>
        <taxon>Bacillati</taxon>
        <taxon>Actinomycetota</taxon>
        <taxon>Actinomycetes</taxon>
        <taxon>Actinomycetales</taxon>
        <taxon>Actinomycetaceae</taxon>
        <taxon>Boudabousia</taxon>
    </lineage>
</organism>
<evidence type="ECO:0000313" key="9">
    <source>
        <dbReference type="EMBL" id="AOZ72571.1"/>
    </source>
</evidence>
<feature type="domain" description="ABC transmembrane type-1" evidence="8">
    <location>
        <begin position="62"/>
        <end position="254"/>
    </location>
</feature>
<dbReference type="AlphaFoldDB" id="A0A1D9MJP7"/>
<dbReference type="RefSeq" id="WP_071164037.1">
    <property type="nucleotide sequence ID" value="NZ_CP017812.1"/>
</dbReference>
<feature type="transmembrane region" description="Helical" evidence="7">
    <location>
        <begin position="103"/>
        <end position="124"/>
    </location>
</feature>
<dbReference type="Proteomes" id="UP000176288">
    <property type="component" value="Chromosome"/>
</dbReference>
<dbReference type="EMBL" id="CP017812">
    <property type="protein sequence ID" value="AOZ72571.1"/>
    <property type="molecule type" value="Genomic_DNA"/>
</dbReference>
<keyword evidence="5 7" id="KW-1133">Transmembrane helix</keyword>
<comment type="subcellular location">
    <subcellularLocation>
        <location evidence="1 7">Cell membrane</location>
        <topology evidence="1 7">Multi-pass membrane protein</topology>
    </subcellularLocation>
</comment>
<evidence type="ECO:0000313" key="10">
    <source>
        <dbReference type="Proteomes" id="UP000176288"/>
    </source>
</evidence>
<dbReference type="GO" id="GO:0055085">
    <property type="term" value="P:transmembrane transport"/>
    <property type="evidence" value="ECO:0007669"/>
    <property type="project" value="InterPro"/>
</dbReference>
<feature type="transmembrane region" description="Helical" evidence="7">
    <location>
        <begin position="65"/>
        <end position="91"/>
    </location>
</feature>
<gene>
    <name evidence="9" type="ORF">BK816_04060</name>
</gene>
<dbReference type="Pfam" id="PF00528">
    <property type="entry name" value="BPD_transp_1"/>
    <property type="match status" value="1"/>
</dbReference>
<dbReference type="PANTHER" id="PTHR43744:SF8">
    <property type="entry name" value="SN-GLYCEROL-3-PHOSPHATE TRANSPORT SYSTEM PERMEASE PROTEIN UGPE"/>
    <property type="match status" value="1"/>
</dbReference>
<evidence type="ECO:0000256" key="1">
    <source>
        <dbReference type="ARBA" id="ARBA00004651"/>
    </source>
</evidence>
<name>A0A1D9MJP7_9ACTO</name>
<keyword evidence="6 7" id="KW-0472">Membrane</keyword>
<reference evidence="9 10" key="1">
    <citation type="submission" date="2016-10" db="EMBL/GenBank/DDBJ databases">
        <title>Actinomyces aegypiusis sp. nov., isolated from the Aegypius monachus in Qinghai Tibet Plateau China.</title>
        <authorList>
            <person name="Wang Y."/>
        </authorList>
    </citation>
    <scope>NUCLEOTIDE SEQUENCE [LARGE SCALE GENOMIC DNA]</scope>
    <source>
        <strain evidence="9 10">VUL4_3</strain>
    </source>
</reference>
<feature type="transmembrane region" description="Helical" evidence="7">
    <location>
        <begin position="130"/>
        <end position="150"/>
    </location>
</feature>
<feature type="transmembrane region" description="Helical" evidence="7">
    <location>
        <begin position="233"/>
        <end position="254"/>
    </location>
</feature>
<feature type="transmembrane region" description="Helical" evidence="7">
    <location>
        <begin position="179"/>
        <end position="200"/>
    </location>
</feature>
<evidence type="ECO:0000256" key="7">
    <source>
        <dbReference type="RuleBase" id="RU363032"/>
    </source>
</evidence>
<dbReference type="KEGG" id="avu:BK816_04060"/>
<keyword evidence="3" id="KW-1003">Cell membrane</keyword>
<dbReference type="CDD" id="cd06261">
    <property type="entry name" value="TM_PBP2"/>
    <property type="match status" value="1"/>
</dbReference>
<evidence type="ECO:0000256" key="6">
    <source>
        <dbReference type="ARBA" id="ARBA00023136"/>
    </source>
</evidence>
<dbReference type="STRING" id="1912795.BK816_04060"/>
<proteinExistence type="inferred from homology"/>